<dbReference type="Proteomes" id="UP000293142">
    <property type="component" value="Unassembled WGS sequence"/>
</dbReference>
<dbReference type="PROSITE" id="PS00731">
    <property type="entry name" value="AP_NUCLEASE_F2_3"/>
    <property type="match status" value="1"/>
</dbReference>
<comment type="caution">
    <text evidence="10">The sequence shown here is derived from an EMBL/GenBank/DDBJ whole genome shotgun (WGS) entry which is preliminary data.</text>
</comment>
<comment type="similarity">
    <text evidence="2">Belongs to the AP endonuclease 2 family.</text>
</comment>
<dbReference type="SMART" id="SM00518">
    <property type="entry name" value="AP2Ec"/>
    <property type="match status" value="1"/>
</dbReference>
<sequence>MRVGCHISIRGGYLEAAKTALRIGAQSFQYFPKNPRSLSVKAFNRGDAESCALFCKEHRLASIAHTPYPTNLAADEPGLREATRLSLLNDLEIAEACGSVGIIVHFGKYKGTDALQGYKNIIQLLNDVTAGWNGRTLLLIENQAGEGTFMGTTFEEHMQIRSLVNEPEKVGFCLDTCHAFASGLWRGDNWRDVAAKGAALGYFSHLKAVHLNDSQYGTGSHKDRHAGIGQGAIGLQHMAQFLQSDRIASGLPVVLETPVPRGGTHAEEIALVRKLAEIPHP</sequence>
<evidence type="ECO:0000256" key="3">
    <source>
        <dbReference type="ARBA" id="ARBA00022722"/>
    </source>
</evidence>
<keyword evidence="3" id="KW-0540">Nuclease</keyword>
<dbReference type="InterPro" id="IPR001719">
    <property type="entry name" value="AP_endonuc_2"/>
</dbReference>
<name>A0A4Q9DTH6_9BACL</name>
<evidence type="ECO:0000313" key="11">
    <source>
        <dbReference type="Proteomes" id="UP000293142"/>
    </source>
</evidence>
<keyword evidence="6 10" id="KW-0378">Hydrolase</keyword>
<dbReference type="GO" id="GO:0006284">
    <property type="term" value="P:base-excision repair"/>
    <property type="evidence" value="ECO:0007669"/>
    <property type="project" value="TreeGrafter"/>
</dbReference>
<dbReference type="PROSITE" id="PS51432">
    <property type="entry name" value="AP_NUCLEASE_F2_4"/>
    <property type="match status" value="1"/>
</dbReference>
<dbReference type="GO" id="GO:0003906">
    <property type="term" value="F:DNA-(apurinic or apyrimidinic site) endonuclease activity"/>
    <property type="evidence" value="ECO:0007669"/>
    <property type="project" value="TreeGrafter"/>
</dbReference>
<evidence type="ECO:0000313" key="10">
    <source>
        <dbReference type="EMBL" id="TBL80236.1"/>
    </source>
</evidence>
<gene>
    <name evidence="10" type="ORF">EYB31_07405</name>
</gene>
<dbReference type="InterPro" id="IPR036237">
    <property type="entry name" value="Xyl_isomerase-like_sf"/>
</dbReference>
<keyword evidence="4" id="KW-0479">Metal-binding</keyword>
<evidence type="ECO:0000256" key="5">
    <source>
        <dbReference type="ARBA" id="ARBA00022763"/>
    </source>
</evidence>
<dbReference type="Pfam" id="PF01261">
    <property type="entry name" value="AP_endonuc_2"/>
    <property type="match status" value="1"/>
</dbReference>
<evidence type="ECO:0000256" key="4">
    <source>
        <dbReference type="ARBA" id="ARBA00022723"/>
    </source>
</evidence>
<dbReference type="EMBL" id="SIRE01000005">
    <property type="protein sequence ID" value="TBL80236.1"/>
    <property type="molecule type" value="Genomic_DNA"/>
</dbReference>
<keyword evidence="7" id="KW-0862">Zinc</keyword>
<dbReference type="InterPro" id="IPR018246">
    <property type="entry name" value="AP_endonuc_F2_Zn_BS"/>
</dbReference>
<dbReference type="SUPFAM" id="SSF51658">
    <property type="entry name" value="Xylose isomerase-like"/>
    <property type="match status" value="1"/>
</dbReference>
<dbReference type="GO" id="GO:0008270">
    <property type="term" value="F:zinc ion binding"/>
    <property type="evidence" value="ECO:0007669"/>
    <property type="project" value="InterPro"/>
</dbReference>
<evidence type="ECO:0000256" key="8">
    <source>
        <dbReference type="ARBA" id="ARBA00023204"/>
    </source>
</evidence>
<dbReference type="OrthoDB" id="9805666at2"/>
<evidence type="ECO:0000256" key="1">
    <source>
        <dbReference type="ARBA" id="ARBA00001947"/>
    </source>
</evidence>
<evidence type="ECO:0000256" key="6">
    <source>
        <dbReference type="ARBA" id="ARBA00022801"/>
    </source>
</evidence>
<keyword evidence="11" id="KW-1185">Reference proteome</keyword>
<dbReference type="PROSITE" id="PS00730">
    <property type="entry name" value="AP_NUCLEASE_F2_2"/>
    <property type="match status" value="1"/>
</dbReference>
<dbReference type="NCBIfam" id="TIGR00587">
    <property type="entry name" value="nfo"/>
    <property type="match status" value="1"/>
</dbReference>
<dbReference type="RefSeq" id="WP_131012651.1">
    <property type="nucleotide sequence ID" value="NZ_SIRE01000005.1"/>
</dbReference>
<dbReference type="AlphaFoldDB" id="A0A4Q9DTH6"/>
<proteinExistence type="inferred from homology"/>
<evidence type="ECO:0000259" key="9">
    <source>
        <dbReference type="Pfam" id="PF01261"/>
    </source>
</evidence>
<dbReference type="InterPro" id="IPR013022">
    <property type="entry name" value="Xyl_isomerase-like_TIM-brl"/>
</dbReference>
<dbReference type="GO" id="GO:0008833">
    <property type="term" value="F:deoxyribonuclease IV (phage-T4-induced) activity"/>
    <property type="evidence" value="ECO:0007669"/>
    <property type="project" value="UniProtKB-EC"/>
</dbReference>
<dbReference type="Gene3D" id="3.20.20.150">
    <property type="entry name" value="Divalent-metal-dependent TIM barrel enzymes"/>
    <property type="match status" value="1"/>
</dbReference>
<reference evidence="10 11" key="1">
    <citation type="submission" date="2019-02" db="EMBL/GenBank/DDBJ databases">
        <title>Paenibacillus sp. nov., isolated from surface-sterilized tissue of Thalictrum simplex L.</title>
        <authorList>
            <person name="Tuo L."/>
        </authorList>
    </citation>
    <scope>NUCLEOTIDE SEQUENCE [LARGE SCALE GENOMIC DNA]</scope>
    <source>
        <strain evidence="10 11">N2SHLJ1</strain>
    </source>
</reference>
<dbReference type="EC" id="3.1.21.2" evidence="10"/>
<dbReference type="GO" id="GO:0008081">
    <property type="term" value="F:phosphoric diester hydrolase activity"/>
    <property type="evidence" value="ECO:0007669"/>
    <property type="project" value="TreeGrafter"/>
</dbReference>
<keyword evidence="5" id="KW-0227">DNA damage</keyword>
<accession>A0A4Q9DTH6</accession>
<evidence type="ECO:0000256" key="2">
    <source>
        <dbReference type="ARBA" id="ARBA00005340"/>
    </source>
</evidence>
<evidence type="ECO:0000256" key="7">
    <source>
        <dbReference type="ARBA" id="ARBA00022833"/>
    </source>
</evidence>
<dbReference type="CDD" id="cd00019">
    <property type="entry name" value="AP2Ec"/>
    <property type="match status" value="1"/>
</dbReference>
<feature type="domain" description="Xylose isomerase-like TIM barrel" evidence="9">
    <location>
        <begin position="20"/>
        <end position="274"/>
    </location>
</feature>
<dbReference type="PANTHER" id="PTHR21445">
    <property type="entry name" value="ENDONUCLEASE IV ENDODEOXYRIBONUCLEASE IV"/>
    <property type="match status" value="1"/>
</dbReference>
<organism evidence="10 11">
    <name type="scientific">Paenibacillus thalictri</name>
    <dbReference type="NCBI Taxonomy" id="2527873"/>
    <lineage>
        <taxon>Bacteria</taxon>
        <taxon>Bacillati</taxon>
        <taxon>Bacillota</taxon>
        <taxon>Bacilli</taxon>
        <taxon>Bacillales</taxon>
        <taxon>Paenibacillaceae</taxon>
        <taxon>Paenibacillus</taxon>
    </lineage>
</organism>
<comment type="cofactor">
    <cofactor evidence="1">
        <name>Zn(2+)</name>
        <dbReference type="ChEBI" id="CHEBI:29105"/>
    </cofactor>
</comment>
<dbReference type="GO" id="GO:0003677">
    <property type="term" value="F:DNA binding"/>
    <property type="evidence" value="ECO:0007669"/>
    <property type="project" value="InterPro"/>
</dbReference>
<protein>
    <submittedName>
        <fullName evidence="10">Deoxyribonuclease IV</fullName>
        <ecNumber evidence="10">3.1.21.2</ecNumber>
    </submittedName>
</protein>
<keyword evidence="8" id="KW-0234">DNA repair</keyword>
<dbReference type="PANTHER" id="PTHR21445:SF0">
    <property type="entry name" value="APURINIC-APYRIMIDINIC ENDONUCLEASE"/>
    <property type="match status" value="1"/>
</dbReference>